<proteinExistence type="predicted"/>
<reference evidence="2 3" key="1">
    <citation type="submission" date="2011-10" db="EMBL/GenBank/DDBJ databases">
        <title>The Improved High-Quality Draft genome of Methanoplanus limicola DSM 2279.</title>
        <authorList>
            <consortium name="US DOE Joint Genome Institute (JGI-PGF)"/>
            <person name="Lucas S."/>
            <person name="Copeland A."/>
            <person name="Lapidus A."/>
            <person name="Glavina del Rio T."/>
            <person name="Dalin E."/>
            <person name="Tice H."/>
            <person name="Bruce D."/>
            <person name="Goodwin L."/>
            <person name="Pitluck S."/>
            <person name="Peters L."/>
            <person name="Mikhailova N."/>
            <person name="Lu M."/>
            <person name="Kyrpides N."/>
            <person name="Mavromatis K."/>
            <person name="Ivanova N."/>
            <person name="Markowitz V."/>
            <person name="Cheng J.-F."/>
            <person name="Hugenholtz P."/>
            <person name="Woyke T."/>
            <person name="Wu D."/>
            <person name="Wirth R."/>
            <person name="Brambilla E.-M."/>
            <person name="Klenk H.-P."/>
            <person name="Eisen J.A."/>
        </authorList>
    </citation>
    <scope>NUCLEOTIDE SEQUENCE [LARGE SCALE GENOMIC DNA]</scope>
    <source>
        <strain evidence="2 3">DSM 2279</strain>
    </source>
</reference>
<dbReference type="OrthoDB" id="117273at2157"/>
<dbReference type="EMBL" id="CM001436">
    <property type="protein sequence ID" value="EHQ34835.1"/>
    <property type="molecule type" value="Genomic_DNA"/>
</dbReference>
<name>H1YWB3_9EURY</name>
<dbReference type="HOGENOM" id="CLU_926263_0_0_2"/>
<gene>
    <name evidence="2" type="ORF">Metlim_0712</name>
</gene>
<dbReference type="InParanoid" id="H1YWB3"/>
<keyword evidence="1" id="KW-0472">Membrane</keyword>
<sequence>MTRLNNEEGLSEVIGFIMILALIMVFLSIWVVYGVPSEGRQQEIEHMDYVQDWFTQYKITADSLWINYDDVNNYGTGNITLSNSLVLGSLGGATHSQGLFMVLMRPFGSSGTISLEEDGSEFIEIKNTSATILNESMMRIQYDSSNLYWIPQSYYYQMGGVFLRQTDGTVCRIAPLISFSDNSEIANILITDLKMGGSDMASISGEGPVRIDTVITGRAEAATVPAGLGHNITITLKDESAAKAWMGILRELGAPSGGITRGGPDGNLITISGVDTINYQRADYTVSLQSVVAAGA</sequence>
<dbReference type="RefSeq" id="WP_004076550.1">
    <property type="nucleotide sequence ID" value="NZ_CM001436.1"/>
</dbReference>
<evidence type="ECO:0000256" key="1">
    <source>
        <dbReference type="SAM" id="Phobius"/>
    </source>
</evidence>
<dbReference type="AlphaFoldDB" id="H1YWB3"/>
<keyword evidence="3" id="KW-1185">Reference proteome</keyword>
<evidence type="ECO:0000313" key="2">
    <source>
        <dbReference type="EMBL" id="EHQ34835.1"/>
    </source>
</evidence>
<dbReference type="STRING" id="937775.Metlim_0712"/>
<keyword evidence="1" id="KW-0812">Transmembrane</keyword>
<keyword evidence="1" id="KW-1133">Transmembrane helix</keyword>
<feature type="transmembrane region" description="Helical" evidence="1">
    <location>
        <begin position="13"/>
        <end position="33"/>
    </location>
</feature>
<dbReference type="Proteomes" id="UP000005741">
    <property type="component" value="Chromosome"/>
</dbReference>
<accession>H1YWB3</accession>
<protein>
    <submittedName>
        <fullName evidence="2">Uncharacterized protein</fullName>
    </submittedName>
</protein>
<evidence type="ECO:0000313" key="3">
    <source>
        <dbReference type="Proteomes" id="UP000005741"/>
    </source>
</evidence>
<organism evidence="2 3">
    <name type="scientific">Methanoplanus limicola DSM 2279</name>
    <dbReference type="NCBI Taxonomy" id="937775"/>
    <lineage>
        <taxon>Archaea</taxon>
        <taxon>Methanobacteriati</taxon>
        <taxon>Methanobacteriota</taxon>
        <taxon>Stenosarchaea group</taxon>
        <taxon>Methanomicrobia</taxon>
        <taxon>Methanomicrobiales</taxon>
        <taxon>Methanomicrobiaceae</taxon>
        <taxon>Methanoplanus</taxon>
    </lineage>
</organism>